<keyword evidence="2" id="KW-1185">Reference proteome</keyword>
<dbReference type="Proteomes" id="UP001215280">
    <property type="component" value="Unassembled WGS sequence"/>
</dbReference>
<evidence type="ECO:0000313" key="1">
    <source>
        <dbReference type="EMBL" id="KAJ7763996.1"/>
    </source>
</evidence>
<gene>
    <name evidence="1" type="ORF">DFH07DRAFT_770651</name>
</gene>
<accession>A0AAD7NJN8</accession>
<organism evidence="1 2">
    <name type="scientific">Mycena maculata</name>
    <dbReference type="NCBI Taxonomy" id="230809"/>
    <lineage>
        <taxon>Eukaryota</taxon>
        <taxon>Fungi</taxon>
        <taxon>Dikarya</taxon>
        <taxon>Basidiomycota</taxon>
        <taxon>Agaricomycotina</taxon>
        <taxon>Agaricomycetes</taxon>
        <taxon>Agaricomycetidae</taxon>
        <taxon>Agaricales</taxon>
        <taxon>Marasmiineae</taxon>
        <taxon>Mycenaceae</taxon>
        <taxon>Mycena</taxon>
    </lineage>
</organism>
<evidence type="ECO:0000313" key="2">
    <source>
        <dbReference type="Proteomes" id="UP001215280"/>
    </source>
</evidence>
<protein>
    <submittedName>
        <fullName evidence="1">Uncharacterized protein</fullName>
    </submittedName>
</protein>
<proteinExistence type="predicted"/>
<reference evidence="1" key="1">
    <citation type="submission" date="2023-03" db="EMBL/GenBank/DDBJ databases">
        <title>Massive genome expansion in bonnet fungi (Mycena s.s.) driven by repeated elements and novel gene families across ecological guilds.</title>
        <authorList>
            <consortium name="Lawrence Berkeley National Laboratory"/>
            <person name="Harder C.B."/>
            <person name="Miyauchi S."/>
            <person name="Viragh M."/>
            <person name="Kuo A."/>
            <person name="Thoen E."/>
            <person name="Andreopoulos B."/>
            <person name="Lu D."/>
            <person name="Skrede I."/>
            <person name="Drula E."/>
            <person name="Henrissat B."/>
            <person name="Morin E."/>
            <person name="Kohler A."/>
            <person name="Barry K."/>
            <person name="LaButti K."/>
            <person name="Morin E."/>
            <person name="Salamov A."/>
            <person name="Lipzen A."/>
            <person name="Mereny Z."/>
            <person name="Hegedus B."/>
            <person name="Baldrian P."/>
            <person name="Stursova M."/>
            <person name="Weitz H."/>
            <person name="Taylor A."/>
            <person name="Grigoriev I.V."/>
            <person name="Nagy L.G."/>
            <person name="Martin F."/>
            <person name="Kauserud H."/>
        </authorList>
    </citation>
    <scope>NUCLEOTIDE SEQUENCE</scope>
    <source>
        <strain evidence="1">CBHHK188m</strain>
    </source>
</reference>
<comment type="caution">
    <text evidence="1">The sequence shown here is derived from an EMBL/GenBank/DDBJ whole genome shotgun (WGS) entry which is preliminary data.</text>
</comment>
<dbReference type="EMBL" id="JARJLG010000039">
    <property type="protein sequence ID" value="KAJ7763996.1"/>
    <property type="molecule type" value="Genomic_DNA"/>
</dbReference>
<dbReference type="AlphaFoldDB" id="A0AAD7NJN8"/>
<sequence length="190" mass="20612">MKLATRSTKKLPQVVFGPTFPYRTPAGFACFVCNKSGMSLLQGEGLCTKCPTASLNVRAAAKLVEHMAIHILFDDSGCDGAIRIDMTRSHCPNLASLGLATAMNSSKKSPCTNRPLLCPISPCPDSPWKYKHIETVHPTAVIINYESYYALAEGEEAALKAISTAKKRKSSKKRINIGISQEHSTDRTLG</sequence>
<name>A0AAD7NJN8_9AGAR</name>